<evidence type="ECO:0000256" key="2">
    <source>
        <dbReference type="ARBA" id="ARBA00022481"/>
    </source>
</evidence>
<dbReference type="PANTHER" id="PTHR30093:SF34">
    <property type="entry name" value="PREPILIN PEPTIDASE-DEPENDENT PROTEIN D"/>
    <property type="match status" value="1"/>
</dbReference>
<dbReference type="Pfam" id="PF00114">
    <property type="entry name" value="Pilin"/>
    <property type="match status" value="1"/>
</dbReference>
<dbReference type="Pfam" id="PF07963">
    <property type="entry name" value="N_methyl"/>
    <property type="match status" value="1"/>
</dbReference>
<dbReference type="InterPro" id="IPR045584">
    <property type="entry name" value="Pilin-like"/>
</dbReference>
<dbReference type="OrthoDB" id="5918848at2"/>
<comment type="similarity">
    <text evidence="1 3">Belongs to the N-Me-Phe pilin family.</text>
</comment>
<keyword evidence="3" id="KW-0281">Fimbrium</keyword>
<keyword evidence="4" id="KW-0472">Membrane</keyword>
<dbReference type="PANTHER" id="PTHR30093">
    <property type="entry name" value="GENERAL SECRETION PATHWAY PROTEIN G"/>
    <property type="match status" value="1"/>
</dbReference>
<dbReference type="GO" id="GO:0044096">
    <property type="term" value="C:type IV pilus"/>
    <property type="evidence" value="ECO:0007669"/>
    <property type="project" value="TreeGrafter"/>
</dbReference>
<dbReference type="Proteomes" id="UP000256561">
    <property type="component" value="Unassembled WGS sequence"/>
</dbReference>
<keyword evidence="4" id="KW-0812">Transmembrane</keyword>
<dbReference type="EMBL" id="QRHA01000001">
    <property type="protein sequence ID" value="RDV29082.1"/>
    <property type="molecule type" value="Genomic_DNA"/>
</dbReference>
<dbReference type="InterPro" id="IPR001082">
    <property type="entry name" value="Pilin"/>
</dbReference>
<proteinExistence type="inferred from homology"/>
<organism evidence="5 6">
    <name type="scientific">Alteromonas aestuariivivens</name>
    <dbReference type="NCBI Taxonomy" id="1938339"/>
    <lineage>
        <taxon>Bacteria</taxon>
        <taxon>Pseudomonadati</taxon>
        <taxon>Pseudomonadota</taxon>
        <taxon>Gammaproteobacteria</taxon>
        <taxon>Alteromonadales</taxon>
        <taxon>Alteromonadaceae</taxon>
        <taxon>Alteromonas/Salinimonas group</taxon>
        <taxon>Alteromonas</taxon>
    </lineage>
</organism>
<keyword evidence="6" id="KW-1185">Reference proteome</keyword>
<keyword evidence="4" id="KW-1133">Transmembrane helix</keyword>
<dbReference type="InterPro" id="IPR012902">
    <property type="entry name" value="N_methyl_site"/>
</dbReference>
<dbReference type="GO" id="GO:0043107">
    <property type="term" value="P:type IV pilus-dependent motility"/>
    <property type="evidence" value="ECO:0007669"/>
    <property type="project" value="TreeGrafter"/>
</dbReference>
<dbReference type="SUPFAM" id="SSF54523">
    <property type="entry name" value="Pili subunits"/>
    <property type="match status" value="1"/>
</dbReference>
<dbReference type="GO" id="GO:0007155">
    <property type="term" value="P:cell adhesion"/>
    <property type="evidence" value="ECO:0007669"/>
    <property type="project" value="InterPro"/>
</dbReference>
<evidence type="ECO:0000256" key="3">
    <source>
        <dbReference type="RuleBase" id="RU000389"/>
    </source>
</evidence>
<reference evidence="6" key="1">
    <citation type="submission" date="2018-08" db="EMBL/GenBank/DDBJ databases">
        <authorList>
            <person name="Zhang J."/>
            <person name="Du Z.-J."/>
        </authorList>
    </citation>
    <scope>NUCLEOTIDE SEQUENCE [LARGE SCALE GENOMIC DNA]</scope>
    <source>
        <strain evidence="6">KCTC 52655</strain>
    </source>
</reference>
<dbReference type="NCBIfam" id="TIGR02532">
    <property type="entry name" value="IV_pilin_GFxxxE"/>
    <property type="match status" value="1"/>
</dbReference>
<protein>
    <submittedName>
        <fullName evidence="5">Prepilin-type N-terminal cleavage/methylation domain-containing protein</fullName>
    </submittedName>
</protein>
<dbReference type="RefSeq" id="WP_115591372.1">
    <property type="nucleotide sequence ID" value="NZ_QRHA01000001.1"/>
</dbReference>
<keyword evidence="2" id="KW-0488">Methylation</keyword>
<name>A0A3D8MEB5_9ALTE</name>
<sequence length="147" mass="14682">MKLAKKSNQKGFTLIELMIVVAIIGILAAIALPAYQNYVKKAKFTELLNGASAAKAAVEICYQSLDALADCDAGGNGVPAVIAAAAGVAGVSTTDGVITVSAPTDETALAGETVVFTPTATGNGNLSWEMTCNVELSNSCTAAAAGA</sequence>
<evidence type="ECO:0000313" key="5">
    <source>
        <dbReference type="EMBL" id="RDV29082.1"/>
    </source>
</evidence>
<dbReference type="PROSITE" id="PS00409">
    <property type="entry name" value="PROKAR_NTER_METHYL"/>
    <property type="match status" value="1"/>
</dbReference>
<accession>A0A3D8MEB5</accession>
<feature type="transmembrane region" description="Helical" evidence="4">
    <location>
        <begin position="12"/>
        <end position="35"/>
    </location>
</feature>
<evidence type="ECO:0000256" key="4">
    <source>
        <dbReference type="SAM" id="Phobius"/>
    </source>
</evidence>
<evidence type="ECO:0000313" key="6">
    <source>
        <dbReference type="Proteomes" id="UP000256561"/>
    </source>
</evidence>
<gene>
    <name evidence="5" type="ORF">DXV75_01040</name>
</gene>
<comment type="caution">
    <text evidence="5">The sequence shown here is derived from an EMBL/GenBank/DDBJ whole genome shotgun (WGS) entry which is preliminary data.</text>
</comment>
<dbReference type="Gene3D" id="3.30.700.10">
    <property type="entry name" value="Glycoprotein, Type 4 Pilin"/>
    <property type="match status" value="1"/>
</dbReference>
<evidence type="ECO:0000256" key="1">
    <source>
        <dbReference type="ARBA" id="ARBA00005233"/>
    </source>
</evidence>
<dbReference type="AlphaFoldDB" id="A0A3D8MEB5"/>